<sequence>CRTHFGVDAPGAPDAARLNVDGGAVALGHPVGASGARIVLHLLEVLRRKGGGRGLASICIGGGQGGAMLVETVL</sequence>
<evidence type="ECO:0000256" key="3">
    <source>
        <dbReference type="ARBA" id="ARBA00023315"/>
    </source>
</evidence>
<comment type="caution">
    <text evidence="5">The sequence shown here is derived from an EMBL/GenBank/DDBJ whole genome shotgun (WGS) entry which is preliminary data.</text>
</comment>
<dbReference type="InterPro" id="IPR016039">
    <property type="entry name" value="Thiolase-like"/>
</dbReference>
<feature type="domain" description="Thiolase C-terminal" evidence="4">
    <location>
        <begin position="14"/>
        <end position="71"/>
    </location>
</feature>
<reference evidence="5 6" key="1">
    <citation type="submission" date="2018-09" db="EMBL/GenBank/DDBJ databases">
        <title>Metagenome Assembled Genomes from an Advanced Water Purification Facility.</title>
        <authorList>
            <person name="Stamps B.W."/>
            <person name="Spear J.R."/>
        </authorList>
    </citation>
    <scope>NUCLEOTIDE SEQUENCE [LARGE SCALE GENOMIC DNA]</scope>
    <source>
        <strain evidence="5">Bin_27_1</strain>
    </source>
</reference>
<protein>
    <submittedName>
        <fullName evidence="5">Acetyl-CoA C-acyltransferase</fullName>
        <ecNumber evidence="5">2.3.1.9</ecNumber>
    </submittedName>
</protein>
<dbReference type="SUPFAM" id="SSF53901">
    <property type="entry name" value="Thiolase-like"/>
    <property type="match status" value="1"/>
</dbReference>
<dbReference type="PROSITE" id="PS00737">
    <property type="entry name" value="THIOLASE_2"/>
    <property type="match status" value="1"/>
</dbReference>
<dbReference type="InterPro" id="IPR020613">
    <property type="entry name" value="Thiolase_CS"/>
</dbReference>
<dbReference type="AlphaFoldDB" id="A0A5C7T824"/>
<dbReference type="PROSITE" id="PS00099">
    <property type="entry name" value="THIOLASE_3"/>
    <property type="match status" value="1"/>
</dbReference>
<dbReference type="PANTHER" id="PTHR18919">
    <property type="entry name" value="ACETYL-COA C-ACYLTRANSFERASE"/>
    <property type="match status" value="1"/>
</dbReference>
<keyword evidence="2 5" id="KW-0808">Transferase</keyword>
<accession>A0A5C7T824</accession>
<dbReference type="InterPro" id="IPR020617">
    <property type="entry name" value="Thiolase_C"/>
</dbReference>
<evidence type="ECO:0000313" key="6">
    <source>
        <dbReference type="Proteomes" id="UP000321192"/>
    </source>
</evidence>
<evidence type="ECO:0000259" key="4">
    <source>
        <dbReference type="Pfam" id="PF02803"/>
    </source>
</evidence>
<dbReference type="Pfam" id="PF02803">
    <property type="entry name" value="Thiolase_C"/>
    <property type="match status" value="1"/>
</dbReference>
<gene>
    <name evidence="5" type="ORF">E6Q80_02710</name>
</gene>
<dbReference type="EC" id="2.3.1.9" evidence="5"/>
<dbReference type="GO" id="GO:0003985">
    <property type="term" value="F:acetyl-CoA C-acetyltransferase activity"/>
    <property type="evidence" value="ECO:0007669"/>
    <property type="project" value="UniProtKB-EC"/>
</dbReference>
<proteinExistence type="inferred from homology"/>
<organism evidence="5 6">
    <name type="scientific">Thauera aminoaromatica</name>
    <dbReference type="NCBI Taxonomy" id="164330"/>
    <lineage>
        <taxon>Bacteria</taxon>
        <taxon>Pseudomonadati</taxon>
        <taxon>Pseudomonadota</taxon>
        <taxon>Betaproteobacteria</taxon>
        <taxon>Rhodocyclales</taxon>
        <taxon>Zoogloeaceae</taxon>
        <taxon>Thauera</taxon>
    </lineage>
</organism>
<evidence type="ECO:0000256" key="2">
    <source>
        <dbReference type="ARBA" id="ARBA00022679"/>
    </source>
</evidence>
<name>A0A5C7T824_THASP</name>
<dbReference type="Gene3D" id="3.40.47.10">
    <property type="match status" value="1"/>
</dbReference>
<comment type="similarity">
    <text evidence="1">Belongs to the thiolase-like superfamily. Thiolase family.</text>
</comment>
<dbReference type="Proteomes" id="UP000321192">
    <property type="component" value="Unassembled WGS sequence"/>
</dbReference>
<dbReference type="InterPro" id="IPR020610">
    <property type="entry name" value="Thiolase_AS"/>
</dbReference>
<dbReference type="PANTHER" id="PTHR18919:SF151">
    <property type="entry name" value="BLR2427 PROTEIN"/>
    <property type="match status" value="1"/>
</dbReference>
<keyword evidence="3 5" id="KW-0012">Acyltransferase</keyword>
<feature type="non-terminal residue" evidence="5">
    <location>
        <position position="1"/>
    </location>
</feature>
<evidence type="ECO:0000313" key="5">
    <source>
        <dbReference type="EMBL" id="TXH91446.1"/>
    </source>
</evidence>
<dbReference type="EMBL" id="SSFD01000037">
    <property type="protein sequence ID" value="TXH91446.1"/>
    <property type="molecule type" value="Genomic_DNA"/>
</dbReference>
<evidence type="ECO:0000256" key="1">
    <source>
        <dbReference type="ARBA" id="ARBA00010982"/>
    </source>
</evidence>